<comment type="caution">
    <text evidence="2">The sequence shown here is derived from an EMBL/GenBank/DDBJ whole genome shotgun (WGS) entry which is preliminary data.</text>
</comment>
<protein>
    <submittedName>
        <fullName evidence="2">Dehydrogenase</fullName>
    </submittedName>
</protein>
<dbReference type="Proteomes" id="UP000095463">
    <property type="component" value="Unassembled WGS sequence"/>
</dbReference>
<dbReference type="PRINTS" id="PR00081">
    <property type="entry name" value="GDHRDH"/>
</dbReference>
<dbReference type="OrthoDB" id="9810734at2"/>
<gene>
    <name evidence="2" type="ORF">VW23_019800</name>
</gene>
<dbReference type="PANTHER" id="PTHR42760">
    <property type="entry name" value="SHORT-CHAIN DEHYDROGENASES/REDUCTASES FAMILY MEMBER"/>
    <property type="match status" value="1"/>
</dbReference>
<dbReference type="GO" id="GO:0016616">
    <property type="term" value="F:oxidoreductase activity, acting on the CH-OH group of donors, NAD or NADP as acceptor"/>
    <property type="evidence" value="ECO:0007669"/>
    <property type="project" value="TreeGrafter"/>
</dbReference>
<evidence type="ECO:0000313" key="3">
    <source>
        <dbReference type="Proteomes" id="UP000095463"/>
    </source>
</evidence>
<dbReference type="AlphaFoldDB" id="A0A1E5XQ56"/>
<evidence type="ECO:0000313" key="2">
    <source>
        <dbReference type="EMBL" id="OEO30715.1"/>
    </source>
</evidence>
<comment type="similarity">
    <text evidence="1">Belongs to the short-chain dehydrogenases/reductases (SDR) family.</text>
</comment>
<dbReference type="PRINTS" id="PR00080">
    <property type="entry name" value="SDRFAMILY"/>
</dbReference>
<organism evidence="2 3">
    <name type="scientific">Devosia insulae DS-56</name>
    <dbReference type="NCBI Taxonomy" id="1116389"/>
    <lineage>
        <taxon>Bacteria</taxon>
        <taxon>Pseudomonadati</taxon>
        <taxon>Pseudomonadota</taxon>
        <taxon>Alphaproteobacteria</taxon>
        <taxon>Hyphomicrobiales</taxon>
        <taxon>Devosiaceae</taxon>
        <taxon>Devosia</taxon>
    </lineage>
</organism>
<evidence type="ECO:0000256" key="1">
    <source>
        <dbReference type="ARBA" id="ARBA00006484"/>
    </source>
</evidence>
<dbReference type="Gene3D" id="3.40.50.720">
    <property type="entry name" value="NAD(P)-binding Rossmann-like Domain"/>
    <property type="match status" value="1"/>
</dbReference>
<sequence>MGLLTGKIALITGTAGGQGRVAAHVFTREGAQVIGCDLNAEQNEATVREVRGGGGDMTGFAPVNLTDPAQVERFVADAAEAYGGIDIVYNNAALARFGTVPDMSIEDWHATIAGELDNTYYVTKYAWPHLVARGGGVILNIASMAGIIGFPAPPMSAHAAANAGVIGMTRQLAVEGAPHGIRAIAISPGAIVTREADLDAVTRETIASRTLLKRWGRPEEIVEVAAFLASDRASYITGANIPIEGGTTAW</sequence>
<reference evidence="2 3" key="1">
    <citation type="journal article" date="2015" name="Genome Announc.">
        <title>Genome Assemblies of Three Soil-Associated Devosia species: D. insulae, D. limi, and D. soli.</title>
        <authorList>
            <person name="Hassan Y.I."/>
            <person name="Lepp D."/>
            <person name="Zhou T."/>
        </authorList>
    </citation>
    <scope>NUCLEOTIDE SEQUENCE [LARGE SCALE GENOMIC DNA]</scope>
    <source>
        <strain evidence="2 3">DS-56</strain>
    </source>
</reference>
<dbReference type="EMBL" id="LAJE02000189">
    <property type="protein sequence ID" value="OEO30715.1"/>
    <property type="molecule type" value="Genomic_DNA"/>
</dbReference>
<accession>A0A1E5XQ56</accession>
<dbReference type="InterPro" id="IPR002347">
    <property type="entry name" value="SDR_fam"/>
</dbReference>
<keyword evidence="3" id="KW-1185">Reference proteome</keyword>
<dbReference type="RefSeq" id="WP_069910062.1">
    <property type="nucleotide sequence ID" value="NZ_LAJE02000189.1"/>
</dbReference>
<name>A0A1E5XQ56_9HYPH</name>
<dbReference type="InterPro" id="IPR036291">
    <property type="entry name" value="NAD(P)-bd_dom_sf"/>
</dbReference>
<proteinExistence type="inferred from homology"/>
<dbReference type="SUPFAM" id="SSF51735">
    <property type="entry name" value="NAD(P)-binding Rossmann-fold domains"/>
    <property type="match status" value="1"/>
</dbReference>
<dbReference type="Pfam" id="PF13561">
    <property type="entry name" value="adh_short_C2"/>
    <property type="match status" value="1"/>
</dbReference>
<dbReference type="FunFam" id="3.40.50.720:FF:000084">
    <property type="entry name" value="Short-chain dehydrogenase reductase"/>
    <property type="match status" value="1"/>
</dbReference>